<keyword evidence="6" id="KW-0333">Golgi apparatus</keyword>
<keyword evidence="5 13" id="KW-1133">Transmembrane helix</keyword>
<evidence type="ECO:0000256" key="5">
    <source>
        <dbReference type="ARBA" id="ARBA00022989"/>
    </source>
</evidence>
<dbReference type="NCBIfam" id="TIGR00840">
    <property type="entry name" value="b_cpa1"/>
    <property type="match status" value="1"/>
</dbReference>
<keyword evidence="9 13" id="KW-0472">Membrane</keyword>
<feature type="transmembrane region" description="Helical" evidence="13">
    <location>
        <begin position="76"/>
        <end position="93"/>
    </location>
</feature>
<comment type="subcellular location">
    <subcellularLocation>
        <location evidence="1">Golgi apparatus membrane</location>
        <topology evidence="1">Multi-pass membrane protein</topology>
    </subcellularLocation>
</comment>
<gene>
    <name evidence="15" type="ORF">TeGR_g12455</name>
</gene>
<keyword evidence="3 11" id="KW-0050">Antiport</keyword>
<feature type="region of interest" description="Disordered" evidence="12">
    <location>
        <begin position="539"/>
        <end position="576"/>
    </location>
</feature>
<keyword evidence="4 11" id="KW-0812">Transmembrane</keyword>
<dbReference type="PRINTS" id="PR01084">
    <property type="entry name" value="NAHEXCHNGR"/>
</dbReference>
<evidence type="ECO:0000256" key="8">
    <source>
        <dbReference type="ARBA" id="ARBA00023065"/>
    </source>
</evidence>
<feature type="transmembrane region" description="Helical" evidence="13">
    <location>
        <begin position="327"/>
        <end position="347"/>
    </location>
</feature>
<evidence type="ECO:0000256" key="3">
    <source>
        <dbReference type="ARBA" id="ARBA00022449"/>
    </source>
</evidence>
<name>A0ABQ6N2B6_9STRA</name>
<dbReference type="InterPro" id="IPR018422">
    <property type="entry name" value="Cation/H_exchanger_CPA1"/>
</dbReference>
<dbReference type="Gene3D" id="6.10.140.1330">
    <property type="match status" value="1"/>
</dbReference>
<accession>A0ABQ6N2B6</accession>
<dbReference type="InterPro" id="IPR004709">
    <property type="entry name" value="NaH_exchanger"/>
</dbReference>
<comment type="similarity">
    <text evidence="11">Belongs to the monovalent cation:proton antiporter 1 (CPA1) transporter (TC 2.A.36) family.</text>
</comment>
<feature type="transmembrane region" description="Helical" evidence="13">
    <location>
        <begin position="359"/>
        <end position="378"/>
    </location>
</feature>
<dbReference type="Proteomes" id="UP001165060">
    <property type="component" value="Unassembled WGS sequence"/>
</dbReference>
<evidence type="ECO:0000256" key="10">
    <source>
        <dbReference type="ARBA" id="ARBA00023201"/>
    </source>
</evidence>
<evidence type="ECO:0000256" key="7">
    <source>
        <dbReference type="ARBA" id="ARBA00023053"/>
    </source>
</evidence>
<feature type="transmembrane region" description="Helical" evidence="13">
    <location>
        <begin position="44"/>
        <end position="64"/>
    </location>
</feature>
<dbReference type="PANTHER" id="PTHR10110">
    <property type="entry name" value="SODIUM/HYDROGEN EXCHANGER"/>
    <property type="match status" value="1"/>
</dbReference>
<evidence type="ECO:0000313" key="15">
    <source>
        <dbReference type="EMBL" id="GMI37856.1"/>
    </source>
</evidence>
<evidence type="ECO:0000256" key="4">
    <source>
        <dbReference type="ARBA" id="ARBA00022692"/>
    </source>
</evidence>
<keyword evidence="2 11" id="KW-0813">Transport</keyword>
<feature type="transmembrane region" description="Helical" evidence="13">
    <location>
        <begin position="243"/>
        <end position="266"/>
    </location>
</feature>
<evidence type="ECO:0000256" key="1">
    <source>
        <dbReference type="ARBA" id="ARBA00004653"/>
    </source>
</evidence>
<keyword evidence="7" id="KW-0915">Sodium</keyword>
<feature type="domain" description="Cation/H+ exchanger transmembrane" evidence="14">
    <location>
        <begin position="61"/>
        <end position="449"/>
    </location>
</feature>
<sequence length="576" mass="62896">MDMDTPAPTKVWANVGLFRILTTPEHPGEHGDEDTGEHLSGNHAAMLMFTLFGLLVSQLCEILLHRYHIYAIPGSGAVMIVGLVCGSIILLVQNDWKGVMEFDEHVFSLIFLPIIIFQSGYSLSLSHFFKRLGKILTFAFAGTIITTAFIGLCIAGLSRAKLLGELEFNLAESFAFASLISAIDPVATLCTFGSLGVEPTLAITVMGESVINDAVSLALYRTFQGFVLNGYNGFEDIVSQTGVFLYLLFMSVLLGGVVALVCAFQVKLISHRMGMNCQVIVIILWSYVAYSSAEACKVSGIIASVVCGIVLNHFCKKNFTKEQKEYVSKVFVLLASFCDMAIFYMAGMSIAFNVRVNDYSLLAWTILLCLVGRALNIYPMSAILNATDKKDKITREEQFVMWHAGLRGAIAFSISLHFPTESLRSAVIDTTSMVILLSVFGLGGTTCKVLTWCNIQRGITDDHEAHQKAVSEAVGRSWLKTKLRNFDRTVLQPMFVKKKMRKYSTDSTGRSTSVPGEVTPADVDVGLQSEEDHFAQQAREESEVGSYIRGGGGGVTLLKGSVSSDDRRGTESSGLV</sequence>
<evidence type="ECO:0000256" key="12">
    <source>
        <dbReference type="SAM" id="MobiDB-lite"/>
    </source>
</evidence>
<dbReference type="InterPro" id="IPR006153">
    <property type="entry name" value="Cation/H_exchanger_TM"/>
</dbReference>
<dbReference type="Pfam" id="PF00999">
    <property type="entry name" value="Na_H_Exchanger"/>
    <property type="match status" value="1"/>
</dbReference>
<evidence type="ECO:0000256" key="2">
    <source>
        <dbReference type="ARBA" id="ARBA00022448"/>
    </source>
</evidence>
<evidence type="ECO:0000259" key="14">
    <source>
        <dbReference type="Pfam" id="PF00999"/>
    </source>
</evidence>
<evidence type="ECO:0000313" key="16">
    <source>
        <dbReference type="Proteomes" id="UP001165060"/>
    </source>
</evidence>
<dbReference type="EMBL" id="BRYB01001998">
    <property type="protein sequence ID" value="GMI37856.1"/>
    <property type="molecule type" value="Genomic_DNA"/>
</dbReference>
<organism evidence="15 16">
    <name type="scientific">Tetraparma gracilis</name>
    <dbReference type="NCBI Taxonomy" id="2962635"/>
    <lineage>
        <taxon>Eukaryota</taxon>
        <taxon>Sar</taxon>
        <taxon>Stramenopiles</taxon>
        <taxon>Ochrophyta</taxon>
        <taxon>Bolidophyceae</taxon>
        <taxon>Parmales</taxon>
        <taxon>Triparmaceae</taxon>
        <taxon>Tetraparma</taxon>
    </lineage>
</organism>
<evidence type="ECO:0000256" key="6">
    <source>
        <dbReference type="ARBA" id="ARBA00023034"/>
    </source>
</evidence>
<evidence type="ECO:0000256" key="11">
    <source>
        <dbReference type="RuleBase" id="RU003722"/>
    </source>
</evidence>
<keyword evidence="10 11" id="KW-0739">Sodium transport</keyword>
<comment type="caution">
    <text evidence="15">The sequence shown here is derived from an EMBL/GenBank/DDBJ whole genome shotgun (WGS) entry which is preliminary data.</text>
</comment>
<evidence type="ECO:0000256" key="13">
    <source>
        <dbReference type="SAM" id="Phobius"/>
    </source>
</evidence>
<reference evidence="15 16" key="1">
    <citation type="journal article" date="2023" name="Commun. Biol.">
        <title>Genome analysis of Parmales, the sister group of diatoms, reveals the evolutionary specialization of diatoms from phago-mixotrophs to photoautotrophs.</title>
        <authorList>
            <person name="Ban H."/>
            <person name="Sato S."/>
            <person name="Yoshikawa S."/>
            <person name="Yamada K."/>
            <person name="Nakamura Y."/>
            <person name="Ichinomiya M."/>
            <person name="Sato N."/>
            <person name="Blanc-Mathieu R."/>
            <person name="Endo H."/>
            <person name="Kuwata A."/>
            <person name="Ogata H."/>
        </authorList>
    </citation>
    <scope>NUCLEOTIDE SEQUENCE [LARGE SCALE GENOMIC DNA]</scope>
</reference>
<feature type="transmembrane region" description="Helical" evidence="13">
    <location>
        <begin position="105"/>
        <end position="123"/>
    </location>
</feature>
<dbReference type="PANTHER" id="PTHR10110:SF191">
    <property type="entry name" value="SODIUM_HYDROGEN EXCHANGER 8"/>
    <property type="match status" value="1"/>
</dbReference>
<proteinExistence type="inferred from homology"/>
<keyword evidence="8 11" id="KW-0406">Ion transport</keyword>
<evidence type="ECO:0000256" key="9">
    <source>
        <dbReference type="ARBA" id="ARBA00023136"/>
    </source>
</evidence>
<keyword evidence="16" id="KW-1185">Reference proteome</keyword>
<protein>
    <recommendedName>
        <fullName evidence="11">Sodium/hydrogen exchanger</fullName>
    </recommendedName>
</protein>
<feature type="transmembrane region" description="Helical" evidence="13">
    <location>
        <begin position="135"/>
        <end position="157"/>
    </location>
</feature>